<dbReference type="SMART" id="SM00317">
    <property type="entry name" value="SET"/>
    <property type="match status" value="1"/>
</dbReference>
<dbReference type="AlphaFoldDB" id="A0A166A5W6"/>
<dbReference type="OrthoDB" id="265717at2759"/>
<dbReference type="Proteomes" id="UP000076798">
    <property type="component" value="Unassembled WGS sequence"/>
</dbReference>
<dbReference type="InterPro" id="IPR001214">
    <property type="entry name" value="SET_dom"/>
</dbReference>
<dbReference type="CDD" id="cd20071">
    <property type="entry name" value="SET_SMYD"/>
    <property type="match status" value="1"/>
</dbReference>
<organism evidence="3 4">
    <name type="scientific">Sistotremastrum suecicum HHB10207 ss-3</name>
    <dbReference type="NCBI Taxonomy" id="1314776"/>
    <lineage>
        <taxon>Eukaryota</taxon>
        <taxon>Fungi</taxon>
        <taxon>Dikarya</taxon>
        <taxon>Basidiomycota</taxon>
        <taxon>Agaricomycotina</taxon>
        <taxon>Agaricomycetes</taxon>
        <taxon>Sistotremastrales</taxon>
        <taxon>Sistotremastraceae</taxon>
        <taxon>Sistotremastrum</taxon>
    </lineage>
</organism>
<dbReference type="PANTHER" id="PTHR47332">
    <property type="entry name" value="SET DOMAIN-CONTAINING PROTEIN 5"/>
    <property type="match status" value="1"/>
</dbReference>
<feature type="domain" description="SET" evidence="2">
    <location>
        <begin position="172"/>
        <end position="323"/>
    </location>
</feature>
<dbReference type="Gene3D" id="2.170.270.10">
    <property type="entry name" value="SET domain"/>
    <property type="match status" value="1"/>
</dbReference>
<sequence>MADSEPIDPFESLRLPSSQIAPIEPDVLSTDLDFDAPSAATDGSDGQQKILCGCAFQAFPEHYPKHLHRLDANSFCPLLEAATKADNPTIAAVNSPSTRLEDLNLISIDEIPIRCSKECRGRECPVYWMDAHKSIVGTYPISFLESTRCTLPYQIDDLFGGPGQECGEGVSAPYEIVEYPGKGKGLRAVRDIELGEIIVMERPLLIVCGANKFNMSGPLGGAIDLLKPRAKKEYLELFNCWKGEKGKSEIEGILQTNGMRIDMESWGAKPEDGSFTGIFPVFSRMNNSCMPNCQFYFSQRSLSGVVRAVRPIKKGEELEVHYLGSYHSAKDRQALFQSAYKFTCTCPACDPPSTPLPTPLIRDVAGPYYAMKKKRIAIALSTEDEPEEAPKRQTQTQSSSSSSSQTSSSSSSSQPPPAPSSAPSKKSLKALKSLDRTRLTLSSTAPPNPLLLTRSHALPSLLHFTLSSLSQTLSAGLSVPFGPRCYRDLAYMCGMLGFGEEMKSPDEERERWLGYLADPKSFRYWGRFEMKGRKWREDCGGVEPEFVAV</sequence>
<evidence type="ECO:0000256" key="1">
    <source>
        <dbReference type="SAM" id="MobiDB-lite"/>
    </source>
</evidence>
<gene>
    <name evidence="3" type="ORF">SISSUDRAFT_219261</name>
</gene>
<dbReference type="Pfam" id="PF00856">
    <property type="entry name" value="SET"/>
    <property type="match status" value="1"/>
</dbReference>
<accession>A0A166A5W6</accession>
<name>A0A166A5W6_9AGAM</name>
<dbReference type="SUPFAM" id="SSF82199">
    <property type="entry name" value="SET domain"/>
    <property type="match status" value="1"/>
</dbReference>
<proteinExistence type="predicted"/>
<feature type="compositionally biased region" description="Low complexity" evidence="1">
    <location>
        <begin position="393"/>
        <end position="413"/>
    </location>
</feature>
<dbReference type="STRING" id="1314776.A0A166A5W6"/>
<keyword evidence="4" id="KW-1185">Reference proteome</keyword>
<dbReference type="InterPro" id="IPR053185">
    <property type="entry name" value="SET_domain_protein"/>
</dbReference>
<evidence type="ECO:0000259" key="2">
    <source>
        <dbReference type="PROSITE" id="PS50280"/>
    </source>
</evidence>
<protein>
    <submittedName>
        <fullName evidence="3">SET domain-containing protein</fullName>
    </submittedName>
</protein>
<dbReference type="PANTHER" id="PTHR47332:SF4">
    <property type="entry name" value="SET DOMAIN-CONTAINING PROTEIN 5"/>
    <property type="match status" value="1"/>
</dbReference>
<reference evidence="3 4" key="1">
    <citation type="journal article" date="2016" name="Mol. Biol. Evol.">
        <title>Comparative Genomics of Early-Diverging Mushroom-Forming Fungi Provides Insights into the Origins of Lignocellulose Decay Capabilities.</title>
        <authorList>
            <person name="Nagy L.G."/>
            <person name="Riley R."/>
            <person name="Tritt A."/>
            <person name="Adam C."/>
            <person name="Daum C."/>
            <person name="Floudas D."/>
            <person name="Sun H."/>
            <person name="Yadav J.S."/>
            <person name="Pangilinan J."/>
            <person name="Larsson K.H."/>
            <person name="Matsuura K."/>
            <person name="Barry K."/>
            <person name="Labutti K."/>
            <person name="Kuo R."/>
            <person name="Ohm R.A."/>
            <person name="Bhattacharya S.S."/>
            <person name="Shirouzu T."/>
            <person name="Yoshinaga Y."/>
            <person name="Martin F.M."/>
            <person name="Grigoriev I.V."/>
            <person name="Hibbett D.S."/>
        </authorList>
    </citation>
    <scope>NUCLEOTIDE SEQUENCE [LARGE SCALE GENOMIC DNA]</scope>
    <source>
        <strain evidence="3 4">HHB10207 ss-3</strain>
    </source>
</reference>
<dbReference type="InterPro" id="IPR046341">
    <property type="entry name" value="SET_dom_sf"/>
</dbReference>
<evidence type="ECO:0000313" key="4">
    <source>
        <dbReference type="Proteomes" id="UP000076798"/>
    </source>
</evidence>
<dbReference type="PROSITE" id="PS50280">
    <property type="entry name" value="SET"/>
    <property type="match status" value="1"/>
</dbReference>
<dbReference type="EMBL" id="KV428157">
    <property type="protein sequence ID" value="KZT34989.1"/>
    <property type="molecule type" value="Genomic_DNA"/>
</dbReference>
<feature type="region of interest" description="Disordered" evidence="1">
    <location>
        <begin position="381"/>
        <end position="426"/>
    </location>
</feature>
<evidence type="ECO:0000313" key="3">
    <source>
        <dbReference type="EMBL" id="KZT34989.1"/>
    </source>
</evidence>